<feature type="domain" description="HMG box" evidence="3">
    <location>
        <begin position="135"/>
        <end position="210"/>
    </location>
</feature>
<feature type="region of interest" description="Disordered" evidence="2">
    <location>
        <begin position="449"/>
        <end position="468"/>
    </location>
</feature>
<comment type="caution">
    <text evidence="4">The sequence shown here is derived from an EMBL/GenBank/DDBJ whole genome shotgun (WGS) entry which is preliminary data.</text>
</comment>
<dbReference type="SMART" id="SM00358">
    <property type="entry name" value="DSRM"/>
    <property type="match status" value="3"/>
</dbReference>
<dbReference type="PROSITE" id="PS50118">
    <property type="entry name" value="HMG_BOX_2"/>
    <property type="match status" value="1"/>
</dbReference>
<name>A0A9P5C1U8_9PLEO</name>
<dbReference type="Proteomes" id="UP000758155">
    <property type="component" value="Unassembled WGS sequence"/>
</dbReference>
<accession>A0A9P5C1U8</accession>
<feature type="compositionally biased region" description="Basic and acidic residues" evidence="2">
    <location>
        <begin position="353"/>
        <end position="372"/>
    </location>
</feature>
<feature type="DNA-binding region" description="HMG box" evidence="1">
    <location>
        <begin position="135"/>
        <end position="210"/>
    </location>
</feature>
<keyword evidence="1" id="KW-0238">DNA-binding</keyword>
<feature type="region of interest" description="Disordered" evidence="2">
    <location>
        <begin position="559"/>
        <end position="583"/>
    </location>
</feature>
<dbReference type="Gene3D" id="1.10.30.10">
    <property type="entry name" value="High mobility group box domain"/>
    <property type="match status" value="1"/>
</dbReference>
<keyword evidence="1" id="KW-0539">Nucleus</keyword>
<sequence length="833" mass="89666">MARPKKPSAEDAGELMVSVESYTRTRDSVIVSLSNLQAGLAHVQSGLNELLRAYLEHTNSVIAGEDGVLDKLNLGKEIAATANATIEAASTTANGIAQAITAADKDKTEAAADAGKPVKGTKRKREKKEKDPNAPKKPLTAAFLYAQTARPIVRGDLEAALGPDQKLEPNAVNLEVNKRWNEMSEEDKETWRQSYRDSMEQWKEEMKAYTASKGVAAADLHDDDEDEAEAEVEVEAAAESDDSSEDDEPAPAKAPSPPVKTPRANKRQKTAEKPAVNGAAAPVVAAASPIPLPRSTSTVAPPSAVTETPAKKEKKKKEKAAPQAIAPAPVAAAKETSPDEGNKKKTKSSRSTRNNEPEASADKENAAAPEKEKKKRERKRIVPDSRPDTPRFHKAANRKGDSANMEVDYVTSAHAGDAPATVHMAGVMSLDDFLAANQEEHNAFVAAREEANTRPAKKSKTKLSTPVQPVAVGARSSKYTILLHEKSQALAIPQPVFTYHGDSVTKFSVEISFPGLLNAEELQGLKEVGRFNSKQEAKEAASKSALAILERLVEEGRVTKAGKAKKPKDERAQQWPEEKEEPRENFVGQLLEFHRATGAPQPTYTDYQLGTRWACLAEIEDHDQPFGSLEALFGSKKAARQNAAGCAVAHFKAAGAWPDEFSNVGGIKKRKATAANSPSHPASPDGRTPSSASSTEGARSAQSQVASLARLLSLGTPEYRFTYTDPSVSDIHTVSCYFKNGGAHEGPIGEVRNIFGKKNAKNECARKTLRYLTNLRSEREAIANRLLAGIKGGAGIASVGVGMAMDGEESIARKMKKELSDDELDIYEDAMEH</sequence>
<organism evidence="4 5">
    <name type="scientific">Didymella heteroderae</name>
    <dbReference type="NCBI Taxonomy" id="1769908"/>
    <lineage>
        <taxon>Eukaryota</taxon>
        <taxon>Fungi</taxon>
        <taxon>Dikarya</taxon>
        <taxon>Ascomycota</taxon>
        <taxon>Pezizomycotina</taxon>
        <taxon>Dothideomycetes</taxon>
        <taxon>Pleosporomycetidae</taxon>
        <taxon>Pleosporales</taxon>
        <taxon>Pleosporineae</taxon>
        <taxon>Didymellaceae</taxon>
        <taxon>Didymella</taxon>
    </lineage>
</organism>
<feature type="region of interest" description="Disordered" evidence="2">
    <location>
        <begin position="213"/>
        <end position="400"/>
    </location>
</feature>
<dbReference type="InterPro" id="IPR009071">
    <property type="entry name" value="HMG_box_dom"/>
</dbReference>
<dbReference type="Pfam" id="PF00505">
    <property type="entry name" value="HMG_box"/>
    <property type="match status" value="1"/>
</dbReference>
<evidence type="ECO:0000256" key="1">
    <source>
        <dbReference type="PROSITE-ProRule" id="PRU00267"/>
    </source>
</evidence>
<evidence type="ECO:0000259" key="3">
    <source>
        <dbReference type="PROSITE" id="PS50118"/>
    </source>
</evidence>
<feature type="region of interest" description="Disordered" evidence="2">
    <location>
        <begin position="670"/>
        <end position="700"/>
    </location>
</feature>
<gene>
    <name evidence="4" type="ORF">E8E12_008560</name>
</gene>
<keyword evidence="5" id="KW-1185">Reference proteome</keyword>
<proteinExistence type="predicted"/>
<dbReference type="EMBL" id="SWKV01000019">
    <property type="protein sequence ID" value="KAF3041746.1"/>
    <property type="molecule type" value="Genomic_DNA"/>
</dbReference>
<feature type="compositionally biased region" description="Basic and acidic residues" evidence="2">
    <location>
        <begin position="380"/>
        <end position="391"/>
    </location>
</feature>
<reference evidence="4" key="1">
    <citation type="submission" date="2019-04" db="EMBL/GenBank/DDBJ databases">
        <title>Sequencing of skin fungus with MAO and IRED activity.</title>
        <authorList>
            <person name="Marsaioli A.J."/>
            <person name="Bonatto J.M.C."/>
            <person name="Reis Junior O."/>
        </authorList>
    </citation>
    <scope>NUCLEOTIDE SEQUENCE</scope>
    <source>
        <strain evidence="4">28M1</strain>
    </source>
</reference>
<evidence type="ECO:0000313" key="4">
    <source>
        <dbReference type="EMBL" id="KAF3041746.1"/>
    </source>
</evidence>
<feature type="compositionally biased region" description="Low complexity" evidence="2">
    <location>
        <begin position="274"/>
        <end position="289"/>
    </location>
</feature>
<evidence type="ECO:0000256" key="2">
    <source>
        <dbReference type="SAM" id="MobiDB-lite"/>
    </source>
</evidence>
<protein>
    <recommendedName>
        <fullName evidence="3">HMG box domain-containing protein</fullName>
    </recommendedName>
</protein>
<feature type="compositionally biased region" description="Acidic residues" evidence="2">
    <location>
        <begin position="221"/>
        <end position="249"/>
    </location>
</feature>
<feature type="compositionally biased region" description="Low complexity" evidence="2">
    <location>
        <begin position="321"/>
        <end position="335"/>
    </location>
</feature>
<dbReference type="CDD" id="cd00048">
    <property type="entry name" value="DSRM_SF"/>
    <property type="match status" value="1"/>
</dbReference>
<feature type="compositionally biased region" description="Polar residues" evidence="2">
    <location>
        <begin position="688"/>
        <end position="700"/>
    </location>
</feature>
<dbReference type="GO" id="GO:0005634">
    <property type="term" value="C:nucleus"/>
    <property type="evidence" value="ECO:0007669"/>
    <property type="project" value="UniProtKB-UniRule"/>
</dbReference>
<evidence type="ECO:0000313" key="5">
    <source>
        <dbReference type="Proteomes" id="UP000758155"/>
    </source>
</evidence>
<dbReference type="SUPFAM" id="SSF47095">
    <property type="entry name" value="HMG-box"/>
    <property type="match status" value="1"/>
</dbReference>
<dbReference type="InterPro" id="IPR036910">
    <property type="entry name" value="HMG_box_dom_sf"/>
</dbReference>
<feature type="region of interest" description="Disordered" evidence="2">
    <location>
        <begin position="103"/>
        <end position="141"/>
    </location>
</feature>
<dbReference type="OrthoDB" id="5222339at2759"/>
<dbReference type="InterPro" id="IPR014720">
    <property type="entry name" value="dsRBD_dom"/>
</dbReference>
<dbReference type="SUPFAM" id="SSF54768">
    <property type="entry name" value="dsRNA-binding domain-like"/>
    <property type="match status" value="2"/>
</dbReference>
<feature type="compositionally biased region" description="Basic and acidic residues" evidence="2">
    <location>
        <begin position="567"/>
        <end position="583"/>
    </location>
</feature>
<dbReference type="GO" id="GO:0003677">
    <property type="term" value="F:DNA binding"/>
    <property type="evidence" value="ECO:0007669"/>
    <property type="project" value="UniProtKB-UniRule"/>
</dbReference>
<dbReference type="AlphaFoldDB" id="A0A9P5C1U8"/>
<dbReference type="SMART" id="SM00398">
    <property type="entry name" value="HMG"/>
    <property type="match status" value="1"/>
</dbReference>